<dbReference type="InterPro" id="IPR005146">
    <property type="entry name" value="B3/B4_tRNA-bd"/>
</dbReference>
<dbReference type="EMBL" id="BMFV01000022">
    <property type="protein sequence ID" value="GGH84509.1"/>
    <property type="molecule type" value="Genomic_DNA"/>
</dbReference>
<protein>
    <recommendedName>
        <fullName evidence="1">B3/B4 tRNA-binding domain-containing protein</fullName>
    </recommendedName>
</protein>
<accession>A0A8J3EMY9</accession>
<evidence type="ECO:0000313" key="2">
    <source>
        <dbReference type="EMBL" id="GGH84509.1"/>
    </source>
</evidence>
<feature type="domain" description="B3/B4 tRNA-binding" evidence="1">
    <location>
        <begin position="62"/>
        <end position="212"/>
    </location>
</feature>
<dbReference type="SUPFAM" id="SSF56037">
    <property type="entry name" value="PheT/TilS domain"/>
    <property type="match status" value="1"/>
</dbReference>
<dbReference type="Proteomes" id="UP000656813">
    <property type="component" value="Unassembled WGS sequence"/>
</dbReference>
<name>A0A8J3EMY9_9BACL</name>
<reference evidence="2" key="1">
    <citation type="journal article" date="2014" name="Int. J. Syst. Evol. Microbiol.">
        <title>Complete genome sequence of Corynebacterium casei LMG S-19264T (=DSM 44701T), isolated from a smear-ripened cheese.</title>
        <authorList>
            <consortium name="US DOE Joint Genome Institute (JGI-PGF)"/>
            <person name="Walter F."/>
            <person name="Albersmeier A."/>
            <person name="Kalinowski J."/>
            <person name="Ruckert C."/>
        </authorList>
    </citation>
    <scope>NUCLEOTIDE SEQUENCE</scope>
    <source>
        <strain evidence="2">CGMCC 1.12777</strain>
    </source>
</reference>
<keyword evidence="3" id="KW-1185">Reference proteome</keyword>
<dbReference type="GO" id="GO:0004826">
    <property type="term" value="F:phenylalanine-tRNA ligase activity"/>
    <property type="evidence" value="ECO:0007669"/>
    <property type="project" value="InterPro"/>
</dbReference>
<organism evidence="2 3">
    <name type="scientific">Pullulanibacillus pueri</name>
    <dbReference type="NCBI Taxonomy" id="1437324"/>
    <lineage>
        <taxon>Bacteria</taxon>
        <taxon>Bacillati</taxon>
        <taxon>Bacillota</taxon>
        <taxon>Bacilli</taxon>
        <taxon>Bacillales</taxon>
        <taxon>Sporolactobacillaceae</taxon>
        <taxon>Pullulanibacillus</taxon>
    </lineage>
</organism>
<dbReference type="RefSeq" id="WP_188497977.1">
    <property type="nucleotide sequence ID" value="NZ_BMFV01000022.1"/>
</dbReference>
<dbReference type="PANTHER" id="PTHR39209">
    <property type="match status" value="1"/>
</dbReference>
<dbReference type="PANTHER" id="PTHR39209:SF2">
    <property type="entry name" value="CYTOPLASMIC PROTEIN"/>
    <property type="match status" value="1"/>
</dbReference>
<dbReference type="Pfam" id="PF03483">
    <property type="entry name" value="B3_4"/>
    <property type="match status" value="1"/>
</dbReference>
<dbReference type="SMART" id="SM00873">
    <property type="entry name" value="B3_4"/>
    <property type="match status" value="1"/>
</dbReference>
<dbReference type="GO" id="GO:0003723">
    <property type="term" value="F:RNA binding"/>
    <property type="evidence" value="ECO:0007669"/>
    <property type="project" value="InterPro"/>
</dbReference>
<evidence type="ECO:0000259" key="1">
    <source>
        <dbReference type="SMART" id="SM00873"/>
    </source>
</evidence>
<reference evidence="2" key="2">
    <citation type="submission" date="2020-09" db="EMBL/GenBank/DDBJ databases">
        <authorList>
            <person name="Sun Q."/>
            <person name="Zhou Y."/>
        </authorList>
    </citation>
    <scope>NUCLEOTIDE SEQUENCE</scope>
    <source>
        <strain evidence="2">CGMCC 1.12777</strain>
    </source>
</reference>
<comment type="caution">
    <text evidence="2">The sequence shown here is derived from an EMBL/GenBank/DDBJ whole genome shotgun (WGS) entry which is preliminary data.</text>
</comment>
<sequence>MKTIISETLKHSIPDFKIGIITYHDIAVSDSPQFFKEQMHALEKELMLSFEEKSVGELEGVKEWRQLFKRLGTDPSRYRPSHEALLRRLYKGQSFPLIHSAADVNNYLSARYQIPLGIYDCDKLSAPLSIRLGGQDDDYDALNGREMKMAQKLVSADRAGAFGSPIVDSKRTMTTADTRNALHIVYLKPSDSLETCYQLLQSISHLFTEVNGGQSHDPFIL</sequence>
<dbReference type="Gene3D" id="3.50.40.10">
    <property type="entry name" value="Phenylalanyl-trna Synthetase, Chain B, domain 3"/>
    <property type="match status" value="1"/>
</dbReference>
<dbReference type="AlphaFoldDB" id="A0A8J3EMY9"/>
<evidence type="ECO:0000313" key="3">
    <source>
        <dbReference type="Proteomes" id="UP000656813"/>
    </source>
</evidence>
<dbReference type="InterPro" id="IPR020825">
    <property type="entry name" value="Phe-tRNA_synthase-like_B3/B4"/>
</dbReference>
<proteinExistence type="predicted"/>
<gene>
    <name evidence="2" type="ORF">GCM10007096_27750</name>
</gene>